<gene>
    <name evidence="1" type="ORF">LTRI10_LOCUS46216</name>
</gene>
<organism evidence="1 2">
    <name type="scientific">Linum trigynum</name>
    <dbReference type="NCBI Taxonomy" id="586398"/>
    <lineage>
        <taxon>Eukaryota</taxon>
        <taxon>Viridiplantae</taxon>
        <taxon>Streptophyta</taxon>
        <taxon>Embryophyta</taxon>
        <taxon>Tracheophyta</taxon>
        <taxon>Spermatophyta</taxon>
        <taxon>Magnoliopsida</taxon>
        <taxon>eudicotyledons</taxon>
        <taxon>Gunneridae</taxon>
        <taxon>Pentapetalae</taxon>
        <taxon>rosids</taxon>
        <taxon>fabids</taxon>
        <taxon>Malpighiales</taxon>
        <taxon>Linaceae</taxon>
        <taxon>Linum</taxon>
    </lineage>
</organism>
<dbReference type="Proteomes" id="UP001497516">
    <property type="component" value="Chromosome 8"/>
</dbReference>
<reference evidence="1 2" key="1">
    <citation type="submission" date="2024-04" db="EMBL/GenBank/DDBJ databases">
        <authorList>
            <person name="Fracassetti M."/>
        </authorList>
    </citation>
    <scope>NUCLEOTIDE SEQUENCE [LARGE SCALE GENOMIC DNA]</scope>
</reference>
<keyword evidence="2" id="KW-1185">Reference proteome</keyword>
<accession>A0AAV2G749</accession>
<dbReference type="AlphaFoldDB" id="A0AAV2G749"/>
<proteinExistence type="predicted"/>
<evidence type="ECO:0000313" key="1">
    <source>
        <dbReference type="EMBL" id="CAL1406496.1"/>
    </source>
</evidence>
<evidence type="ECO:0000313" key="2">
    <source>
        <dbReference type="Proteomes" id="UP001497516"/>
    </source>
</evidence>
<dbReference type="EMBL" id="OZ034821">
    <property type="protein sequence ID" value="CAL1406496.1"/>
    <property type="molecule type" value="Genomic_DNA"/>
</dbReference>
<name>A0AAV2G749_9ROSI</name>
<protein>
    <submittedName>
        <fullName evidence="1">Uncharacterized protein</fullName>
    </submittedName>
</protein>
<sequence length="116" mass="12392">MSPIPWHGQPRSLVGVMNRAEGATNLGNPIVGDVGLEIGVIGDRELLEFQVGGSNCARGATIDCDFNHGGDDGWEDSSEDNELAFHSSGCWLVAERVAGKGKERRGQQWVPSISKS</sequence>